<evidence type="ECO:0000256" key="1">
    <source>
        <dbReference type="SAM" id="MobiDB-lite"/>
    </source>
</evidence>
<keyword evidence="2" id="KW-0812">Transmembrane</keyword>
<feature type="transmembrane region" description="Helical" evidence="2">
    <location>
        <begin position="127"/>
        <end position="147"/>
    </location>
</feature>
<organism evidence="3 4">
    <name type="scientific">Subtercola lobariae</name>
    <dbReference type="NCBI Taxonomy" id="1588641"/>
    <lineage>
        <taxon>Bacteria</taxon>
        <taxon>Bacillati</taxon>
        <taxon>Actinomycetota</taxon>
        <taxon>Actinomycetes</taxon>
        <taxon>Micrococcales</taxon>
        <taxon>Microbacteriaceae</taxon>
        <taxon>Subtercola</taxon>
    </lineage>
</organism>
<gene>
    <name evidence="3" type="ORF">GCM10011399_17480</name>
</gene>
<feature type="transmembrane region" description="Helical" evidence="2">
    <location>
        <begin position="74"/>
        <end position="97"/>
    </location>
</feature>
<feature type="region of interest" description="Disordered" evidence="1">
    <location>
        <begin position="362"/>
        <end position="390"/>
    </location>
</feature>
<keyword evidence="2" id="KW-1133">Transmembrane helix</keyword>
<keyword evidence="4" id="KW-1185">Reference proteome</keyword>
<evidence type="ECO:0000313" key="4">
    <source>
        <dbReference type="Proteomes" id="UP000598775"/>
    </source>
</evidence>
<reference evidence="3 4" key="1">
    <citation type="journal article" date="2014" name="Int. J. Syst. Evol. Microbiol.">
        <title>Complete genome sequence of Corynebacterium casei LMG S-19264T (=DSM 44701T), isolated from a smear-ripened cheese.</title>
        <authorList>
            <consortium name="US DOE Joint Genome Institute (JGI-PGF)"/>
            <person name="Walter F."/>
            <person name="Albersmeier A."/>
            <person name="Kalinowski J."/>
            <person name="Ruckert C."/>
        </authorList>
    </citation>
    <scope>NUCLEOTIDE SEQUENCE [LARGE SCALE GENOMIC DNA]</scope>
    <source>
        <strain evidence="3 4">CGMCC 1.12976</strain>
    </source>
</reference>
<dbReference type="EMBL" id="BMGP01000003">
    <property type="protein sequence ID" value="GGF24480.1"/>
    <property type="molecule type" value="Genomic_DNA"/>
</dbReference>
<evidence type="ECO:0000256" key="2">
    <source>
        <dbReference type="SAM" id="Phobius"/>
    </source>
</evidence>
<keyword evidence="2" id="KW-0472">Membrane</keyword>
<protein>
    <submittedName>
        <fullName evidence="3">Uncharacterized protein</fullName>
    </submittedName>
</protein>
<dbReference type="RefSeq" id="WP_188676973.1">
    <property type="nucleotide sequence ID" value="NZ_BMGP01000003.1"/>
</dbReference>
<proteinExistence type="predicted"/>
<sequence length="390" mass="43065">MSVVVWVCFAAGTLCLLATWASVIGSLIVPRALHSTLSGITAGATSLLFGLATKGKLSYERRDRILAWQSPMSLLVRLIVWVALFDLAFTLMLMPFVDGDIWRAASEAGSAMFTLGYAAPTNLGNTILVYAAAYTGLVVVALQIGYLPTLYAAFNKREEDVTLLVSRAGSPSWGPEILVRTRFGRASQDSTNELAELYQHWERWAAAVAESHSAYLTLVWFRSPAPYSNWLISLLSVMDAAALQLSLSPSTAPNTRARLVLRMGFTCLNQVARAVRIPVEEDVDPDAPLEITFDDFEAAVELLKTVDYPVEVTAEQAWPHFRGWRANYEKVAYALAYSIDAPPAKWSGTRRFEFEPIVPFRPKNRTASGVRPDDPQMLGRRSRTPGNADR</sequence>
<accession>A0A917EW07</accession>
<dbReference type="Proteomes" id="UP000598775">
    <property type="component" value="Unassembled WGS sequence"/>
</dbReference>
<dbReference type="AlphaFoldDB" id="A0A917EW07"/>
<name>A0A917EW07_9MICO</name>
<feature type="transmembrane region" description="Helical" evidence="2">
    <location>
        <begin position="31"/>
        <end position="53"/>
    </location>
</feature>
<evidence type="ECO:0000313" key="3">
    <source>
        <dbReference type="EMBL" id="GGF24480.1"/>
    </source>
</evidence>
<comment type="caution">
    <text evidence="3">The sequence shown here is derived from an EMBL/GenBank/DDBJ whole genome shotgun (WGS) entry which is preliminary data.</text>
</comment>